<keyword evidence="1" id="KW-0732">Signal</keyword>
<sequence length="384" mass="40666">MKPHPPPPSQEGEPTSSLRSPVTGRVVGASARAVLPWGGPAAGLLFALTTLTLSACSGTPHRAGAERAPAPAAKPAPASPSPSPAPSAKRGGGYYLDDGPGDNPPSDEALAAIPDAVPRAEPLHRFANRPYVVFNREYRPMTAITPYKAQGIGSWYGRKFHGQRTSSGEIYDMFGMTAAHTTLPIPSYARVTNPANGRAIVVRVNDRGPFHADRLIDLSYAAAWKLGYIGSGSTQLEVENILPGAGLLASASSTPADPLAEMIRRTEQNTTLPRAPTASLLPEIKESRGIFLQLGAFSNADNAENLKAHLARELTGLPGQANQSDQSDQSNQTGNGDLSSKLVVQARAGIYRLQLGPWPDRAAAQRIAELLRATFDIKPLLVQQ</sequence>
<keyword evidence="3 4" id="KW-0961">Cell wall biogenesis/degradation</keyword>
<dbReference type="Pfam" id="PF05036">
    <property type="entry name" value="SPOR"/>
    <property type="match status" value="1"/>
</dbReference>
<dbReference type="EMBL" id="LT837803">
    <property type="protein sequence ID" value="SMB22988.1"/>
    <property type="molecule type" value="Genomic_DNA"/>
</dbReference>
<dbReference type="Proteomes" id="UP000242886">
    <property type="component" value="Chromosome SDENCHOL"/>
</dbReference>
<feature type="region of interest" description="Disordered" evidence="6">
    <location>
        <begin position="59"/>
        <end position="110"/>
    </location>
</feature>
<keyword evidence="9" id="KW-1185">Reference proteome</keyword>
<dbReference type="GO" id="GO:0042834">
    <property type="term" value="F:peptidoglycan binding"/>
    <property type="evidence" value="ECO:0007669"/>
    <property type="project" value="InterPro"/>
</dbReference>
<comment type="similarity">
    <text evidence="4 5">Belongs to the RlpA family.</text>
</comment>
<evidence type="ECO:0000313" key="8">
    <source>
        <dbReference type="EMBL" id="SMB22988.1"/>
    </source>
</evidence>
<feature type="region of interest" description="Disordered" evidence="6">
    <location>
        <begin position="1"/>
        <end position="24"/>
    </location>
</feature>
<dbReference type="Gene3D" id="2.40.40.10">
    <property type="entry name" value="RlpA-like domain"/>
    <property type="match status" value="1"/>
</dbReference>
<evidence type="ECO:0000256" key="4">
    <source>
        <dbReference type="HAMAP-Rule" id="MF_02071"/>
    </source>
</evidence>
<dbReference type="AlphaFoldDB" id="A0A7Z7MUG9"/>
<feature type="compositionally biased region" description="Low complexity" evidence="6">
    <location>
        <begin position="322"/>
        <end position="332"/>
    </location>
</feature>
<feature type="domain" description="SPOR" evidence="7">
    <location>
        <begin position="284"/>
        <end position="384"/>
    </location>
</feature>
<accession>A0A7Z7MUG9</accession>
<evidence type="ECO:0000256" key="2">
    <source>
        <dbReference type="ARBA" id="ARBA00023239"/>
    </source>
</evidence>
<dbReference type="FunFam" id="2.40.40.10:FF:000003">
    <property type="entry name" value="Endolytic peptidoglycan transglycosylase RlpA"/>
    <property type="match status" value="1"/>
</dbReference>
<reference evidence="8" key="1">
    <citation type="submission" date="2017-03" db="EMBL/GenBank/DDBJ databases">
        <authorList>
            <consortium name="AG Boll"/>
        </authorList>
    </citation>
    <scope>NUCLEOTIDE SEQUENCE [LARGE SCALE GENOMIC DNA]</scope>
    <source>
        <strain evidence="8">Chol</strain>
    </source>
</reference>
<keyword evidence="8" id="KW-0449">Lipoprotein</keyword>
<gene>
    <name evidence="4" type="primary">rlpA</name>
    <name evidence="8" type="ORF">SDENCHOL_10743</name>
</gene>
<dbReference type="InterPro" id="IPR009009">
    <property type="entry name" value="RlpA-like_DPBB"/>
</dbReference>
<dbReference type="InterPro" id="IPR034718">
    <property type="entry name" value="RlpA"/>
</dbReference>
<protein>
    <recommendedName>
        <fullName evidence="4">Endolytic peptidoglycan transglycosylase RlpA</fullName>
        <ecNumber evidence="4">4.2.2.-</ecNumber>
    </recommendedName>
</protein>
<dbReference type="NCBIfam" id="TIGR00413">
    <property type="entry name" value="rlpA"/>
    <property type="match status" value="1"/>
</dbReference>
<dbReference type="InterPro" id="IPR012997">
    <property type="entry name" value="RplA"/>
</dbReference>
<dbReference type="GO" id="GO:0008932">
    <property type="term" value="F:lytic endotransglycosylase activity"/>
    <property type="evidence" value="ECO:0007669"/>
    <property type="project" value="UniProtKB-UniRule"/>
</dbReference>
<dbReference type="PROSITE" id="PS51724">
    <property type="entry name" value="SPOR"/>
    <property type="match status" value="1"/>
</dbReference>
<organism evidence="8 9">
    <name type="scientific">Sterolibacterium denitrificans</name>
    <dbReference type="NCBI Taxonomy" id="157592"/>
    <lineage>
        <taxon>Bacteria</taxon>
        <taxon>Pseudomonadati</taxon>
        <taxon>Pseudomonadota</taxon>
        <taxon>Betaproteobacteria</taxon>
        <taxon>Nitrosomonadales</taxon>
        <taxon>Sterolibacteriaceae</taxon>
        <taxon>Sterolibacterium</taxon>
    </lineage>
</organism>
<dbReference type="SUPFAM" id="SSF50685">
    <property type="entry name" value="Barwin-like endoglucanases"/>
    <property type="match status" value="1"/>
</dbReference>
<dbReference type="PANTHER" id="PTHR34183">
    <property type="entry name" value="ENDOLYTIC PEPTIDOGLYCAN TRANSGLYCOSYLASE RLPA"/>
    <property type="match status" value="1"/>
</dbReference>
<name>A0A7Z7MUG9_9PROT</name>
<comment type="function">
    <text evidence="4">Lytic transglycosylase with a strong preference for naked glycan strands that lack stem peptides.</text>
</comment>
<evidence type="ECO:0000259" key="7">
    <source>
        <dbReference type="PROSITE" id="PS51724"/>
    </source>
</evidence>
<evidence type="ECO:0000256" key="6">
    <source>
        <dbReference type="SAM" id="MobiDB-lite"/>
    </source>
</evidence>
<dbReference type="HAMAP" id="MF_02071">
    <property type="entry name" value="RlpA"/>
    <property type="match status" value="1"/>
</dbReference>
<evidence type="ECO:0000256" key="1">
    <source>
        <dbReference type="ARBA" id="ARBA00022729"/>
    </source>
</evidence>
<feature type="compositionally biased region" description="Pro residues" evidence="6">
    <location>
        <begin position="72"/>
        <end position="85"/>
    </location>
</feature>
<dbReference type="PANTHER" id="PTHR34183:SF1">
    <property type="entry name" value="ENDOLYTIC PEPTIDOGLYCAN TRANSGLYCOSYLASE RLPA"/>
    <property type="match status" value="1"/>
</dbReference>
<feature type="region of interest" description="Disordered" evidence="6">
    <location>
        <begin position="318"/>
        <end position="337"/>
    </location>
</feature>
<evidence type="ECO:0000313" key="9">
    <source>
        <dbReference type="Proteomes" id="UP000242886"/>
    </source>
</evidence>
<dbReference type="InterPro" id="IPR036680">
    <property type="entry name" value="SPOR-like_sf"/>
</dbReference>
<keyword evidence="2 4" id="KW-0456">Lyase</keyword>
<dbReference type="InterPro" id="IPR007730">
    <property type="entry name" value="SPOR-like_dom"/>
</dbReference>
<dbReference type="InterPro" id="IPR036908">
    <property type="entry name" value="RlpA-like_sf"/>
</dbReference>
<evidence type="ECO:0000256" key="3">
    <source>
        <dbReference type="ARBA" id="ARBA00023316"/>
    </source>
</evidence>
<dbReference type="GO" id="GO:0071555">
    <property type="term" value="P:cell wall organization"/>
    <property type="evidence" value="ECO:0007669"/>
    <property type="project" value="UniProtKB-KW"/>
</dbReference>
<dbReference type="EC" id="4.2.2.-" evidence="4"/>
<dbReference type="Gene3D" id="3.30.70.1070">
    <property type="entry name" value="Sporulation related repeat"/>
    <property type="match status" value="1"/>
</dbReference>
<dbReference type="SUPFAM" id="SSF110997">
    <property type="entry name" value="Sporulation related repeat"/>
    <property type="match status" value="1"/>
</dbReference>
<proteinExistence type="inferred from homology"/>
<dbReference type="CDD" id="cd22268">
    <property type="entry name" value="DPBB_RlpA-like"/>
    <property type="match status" value="1"/>
</dbReference>
<dbReference type="Pfam" id="PF03330">
    <property type="entry name" value="DPBB_1"/>
    <property type="match status" value="1"/>
</dbReference>
<dbReference type="GO" id="GO:0000270">
    <property type="term" value="P:peptidoglycan metabolic process"/>
    <property type="evidence" value="ECO:0007669"/>
    <property type="project" value="UniProtKB-UniRule"/>
</dbReference>
<evidence type="ECO:0000256" key="5">
    <source>
        <dbReference type="RuleBase" id="RU003495"/>
    </source>
</evidence>